<feature type="region of interest" description="Disordered" evidence="6">
    <location>
        <begin position="91"/>
        <end position="132"/>
    </location>
</feature>
<gene>
    <name evidence="7" type="ORF">GQ26_0171450</name>
</gene>
<sequence length="300" mass="34311">MAVCAASRRLTLSNVLQGVYRTELVRQHAENSAINFYAQRLTRPALTAANSNPWLSKRSFSTSQAFKDGGNIVIYDVIATKAPDGDVLTELTSTKAEDSPKTPKSPKSSSEKPKSSKTKTKAAKKSGTKYLASELVNPEKKVKRPHWQTQKEALEKKFTEGWHPRKKLPPDSLDTIRHLHATKPDVWTTPVLADQFKISPEAIRRILKSKWQPTEEERERREERWAERYKKIYSHMEELGLRRRKGEWTAKVSDARRLGLEGKSIRQNFRRKPQARPEGTEINISRPDREASPKESTSLE</sequence>
<keyword evidence="5" id="KW-0809">Transit peptide</keyword>
<evidence type="ECO:0000256" key="5">
    <source>
        <dbReference type="ARBA" id="ARBA00022946"/>
    </source>
</evidence>
<feature type="region of interest" description="Disordered" evidence="6">
    <location>
        <begin position="259"/>
        <end position="300"/>
    </location>
</feature>
<reference key="1">
    <citation type="journal article" date="2014" name="PLoS Genet.">
        <title>Signature Gene Expression Reveals Novel Clues to the Molecular Mechanisms of Dimorphic Transition in Penicillium marneffei.</title>
        <authorList>
            <person name="Yang E."/>
            <person name="Wang G."/>
            <person name="Cai J."/>
            <person name="Woo P.C."/>
            <person name="Lau S.K."/>
            <person name="Yuen K.-Y."/>
            <person name="Chow W.-N."/>
            <person name="Lin X."/>
        </authorList>
    </citation>
    <scope>NUCLEOTIDE SEQUENCE [LARGE SCALE GENOMIC DNA]</scope>
    <source>
        <strain>PM1</strain>
    </source>
</reference>
<dbReference type="PANTHER" id="PTHR13475:SF3">
    <property type="entry name" value="NEUGRIN"/>
    <property type="match status" value="1"/>
</dbReference>
<proteinExistence type="inferred from homology"/>
<evidence type="ECO:0000256" key="4">
    <source>
        <dbReference type="ARBA" id="ARBA00013566"/>
    </source>
</evidence>
<comment type="function">
    <text evidence="1">Required for respiratory activity and maintenance and expression of the mitochondrial genome.</text>
</comment>
<dbReference type="GO" id="GO:0005739">
    <property type="term" value="C:mitochondrion"/>
    <property type="evidence" value="ECO:0007669"/>
    <property type="project" value="UniProtKB-SubCell"/>
</dbReference>
<dbReference type="AlphaFoldDB" id="A0A093XNS8"/>
<comment type="caution">
    <text evidence="7">The sequence shown here is derived from an EMBL/GenBank/DDBJ whole genome shotgun (WGS) entry which is preliminary data.</text>
</comment>
<dbReference type="eggNOG" id="ENOG502S7IA">
    <property type="taxonomic scope" value="Eukaryota"/>
</dbReference>
<comment type="similarity">
    <text evidence="3">Belongs to the RRG9 family.</text>
</comment>
<dbReference type="InterPro" id="IPR010487">
    <property type="entry name" value="NGRN/Rrg9"/>
</dbReference>
<protein>
    <recommendedName>
        <fullName evidence="4">Required for respiratory growth protein 9, mitochondrial</fullName>
    </recommendedName>
</protein>
<reference evidence="7" key="2">
    <citation type="journal article" date="2014" name="PLoS Genet.">
        <title>Signature gene expression reveals novel clues to the molecular mechanisms of dimorphic transition in Penicillium marneffei.</title>
        <authorList>
            <person name="Yang E."/>
            <person name="Wang G."/>
            <person name="Cai J."/>
            <person name="Woo P.C."/>
            <person name="Lau S.K."/>
            <person name="Yuen K.-Y."/>
            <person name="Chow W.-N."/>
            <person name="Lin X."/>
        </authorList>
    </citation>
    <scope>NUCLEOTIDE SEQUENCE</scope>
    <source>
        <strain evidence="7">PM1</strain>
    </source>
</reference>
<accession>A0A093XNS8</accession>
<dbReference type="HOGENOM" id="CLU_047598_3_0_1"/>
<dbReference type="SMR" id="A0A093XNS8"/>
<evidence type="ECO:0000256" key="6">
    <source>
        <dbReference type="SAM" id="MobiDB-lite"/>
    </source>
</evidence>
<evidence type="ECO:0000313" key="7">
    <source>
        <dbReference type="EMBL" id="KFX46893.1"/>
    </source>
</evidence>
<dbReference type="EMBL" id="JPOX01000017">
    <property type="protein sequence ID" value="KFX46893.1"/>
    <property type="molecule type" value="Genomic_DNA"/>
</dbReference>
<evidence type="ECO:0000256" key="3">
    <source>
        <dbReference type="ARBA" id="ARBA00010895"/>
    </source>
</evidence>
<feature type="compositionally biased region" description="Basic residues" evidence="6">
    <location>
        <begin position="115"/>
        <end position="127"/>
    </location>
</feature>
<comment type="subcellular location">
    <subcellularLocation>
        <location evidence="2">Mitochondrion</location>
    </subcellularLocation>
</comment>
<dbReference type="PANTHER" id="PTHR13475">
    <property type="entry name" value="NEUGRIN"/>
    <property type="match status" value="1"/>
</dbReference>
<dbReference type="Pfam" id="PF06413">
    <property type="entry name" value="Neugrin"/>
    <property type="match status" value="1"/>
</dbReference>
<name>A0A093XNS8_TALMA</name>
<evidence type="ECO:0000256" key="1">
    <source>
        <dbReference type="ARBA" id="ARBA00003548"/>
    </source>
</evidence>
<organism evidence="7">
    <name type="scientific">Talaromyces marneffei PM1</name>
    <dbReference type="NCBI Taxonomy" id="1077442"/>
    <lineage>
        <taxon>Eukaryota</taxon>
        <taxon>Fungi</taxon>
        <taxon>Dikarya</taxon>
        <taxon>Ascomycota</taxon>
        <taxon>Pezizomycotina</taxon>
        <taxon>Eurotiomycetes</taxon>
        <taxon>Eurotiomycetidae</taxon>
        <taxon>Eurotiales</taxon>
        <taxon>Trichocomaceae</taxon>
        <taxon>Talaromyces</taxon>
        <taxon>Talaromyces sect. Talaromyces</taxon>
    </lineage>
</organism>
<evidence type="ECO:0000256" key="2">
    <source>
        <dbReference type="ARBA" id="ARBA00004173"/>
    </source>
</evidence>
<dbReference type="GO" id="GO:0005634">
    <property type="term" value="C:nucleus"/>
    <property type="evidence" value="ECO:0007669"/>
    <property type="project" value="TreeGrafter"/>
</dbReference>